<reference evidence="5" key="1">
    <citation type="submission" date="2024-06" db="EMBL/GenBank/DDBJ databases">
        <authorList>
            <person name="Ryan C."/>
        </authorList>
    </citation>
    <scope>NUCLEOTIDE SEQUENCE [LARGE SCALE GENOMIC DNA]</scope>
</reference>
<dbReference type="SUPFAM" id="SSF54495">
    <property type="entry name" value="UBC-like"/>
    <property type="match status" value="1"/>
</dbReference>
<evidence type="ECO:0000313" key="5">
    <source>
        <dbReference type="Proteomes" id="UP001497457"/>
    </source>
</evidence>
<dbReference type="InterPro" id="IPR000608">
    <property type="entry name" value="UBC"/>
</dbReference>
<protein>
    <recommendedName>
        <fullName evidence="3">UBC core domain-containing protein</fullName>
    </recommendedName>
</protein>
<keyword evidence="2" id="KW-0833">Ubl conjugation pathway</keyword>
<dbReference type="Proteomes" id="UP001497457">
    <property type="component" value="Chromosome 11b"/>
</dbReference>
<dbReference type="Pfam" id="PF23043">
    <property type="entry name" value="SH3-B_UBE2O"/>
    <property type="match status" value="1"/>
</dbReference>
<dbReference type="InterPro" id="IPR057735">
    <property type="entry name" value="UBE2O-like_tSH3-B"/>
</dbReference>
<dbReference type="Gene3D" id="3.10.110.10">
    <property type="entry name" value="Ubiquitin Conjugating Enzyme"/>
    <property type="match status" value="1"/>
</dbReference>
<dbReference type="Pfam" id="PF23046">
    <property type="entry name" value="tSH3-B_UBE2O"/>
    <property type="match status" value="1"/>
</dbReference>
<dbReference type="CDD" id="cd23837">
    <property type="entry name" value="UBCc_UBE2O"/>
    <property type="match status" value="1"/>
</dbReference>
<dbReference type="Pfam" id="PF00179">
    <property type="entry name" value="UQ_con"/>
    <property type="match status" value="1"/>
</dbReference>
<dbReference type="InterPro" id="IPR057733">
    <property type="entry name" value="UBE2O-like_SH3-B"/>
</dbReference>
<dbReference type="PANTHER" id="PTHR46116">
    <property type="entry name" value="(E3-INDEPENDENT) E2 UBIQUITIN-CONJUGATING ENZYME"/>
    <property type="match status" value="1"/>
</dbReference>
<evidence type="ECO:0000313" key="4">
    <source>
        <dbReference type="EMBL" id="CAL4899101.1"/>
    </source>
</evidence>
<keyword evidence="5" id="KW-1185">Reference proteome</keyword>
<feature type="domain" description="UBC core" evidence="3">
    <location>
        <begin position="670"/>
        <end position="828"/>
    </location>
</feature>
<gene>
    <name evidence="4" type="ORF">URODEC1_LOCUS8072</name>
</gene>
<evidence type="ECO:0000256" key="2">
    <source>
        <dbReference type="ARBA" id="ARBA00022786"/>
    </source>
</evidence>
<dbReference type="EMBL" id="OZ075121">
    <property type="protein sequence ID" value="CAL4899101.1"/>
    <property type="molecule type" value="Genomic_DNA"/>
</dbReference>
<dbReference type="GO" id="GO:0016740">
    <property type="term" value="F:transferase activity"/>
    <property type="evidence" value="ECO:0007669"/>
    <property type="project" value="UniProtKB-KW"/>
</dbReference>
<dbReference type="PROSITE" id="PS50127">
    <property type="entry name" value="UBC_2"/>
    <property type="match status" value="1"/>
</dbReference>
<dbReference type="InterPro" id="IPR016135">
    <property type="entry name" value="UBQ-conjugating_enzyme/RWD"/>
</dbReference>
<keyword evidence="1" id="KW-0808">Transferase</keyword>
<organism evidence="4 5">
    <name type="scientific">Urochloa decumbens</name>
    <dbReference type="NCBI Taxonomy" id="240449"/>
    <lineage>
        <taxon>Eukaryota</taxon>
        <taxon>Viridiplantae</taxon>
        <taxon>Streptophyta</taxon>
        <taxon>Embryophyta</taxon>
        <taxon>Tracheophyta</taxon>
        <taxon>Spermatophyta</taxon>
        <taxon>Magnoliopsida</taxon>
        <taxon>Liliopsida</taxon>
        <taxon>Poales</taxon>
        <taxon>Poaceae</taxon>
        <taxon>PACMAD clade</taxon>
        <taxon>Panicoideae</taxon>
        <taxon>Panicodae</taxon>
        <taxon>Paniceae</taxon>
        <taxon>Melinidinae</taxon>
        <taxon>Urochloa</taxon>
    </lineage>
</organism>
<evidence type="ECO:0000259" key="3">
    <source>
        <dbReference type="PROSITE" id="PS50127"/>
    </source>
</evidence>
<dbReference type="AlphaFoldDB" id="A0ABC8VY94"/>
<name>A0ABC8VY94_9POAL</name>
<evidence type="ECO:0000256" key="1">
    <source>
        <dbReference type="ARBA" id="ARBA00022679"/>
    </source>
</evidence>
<reference evidence="4 5" key="2">
    <citation type="submission" date="2024-10" db="EMBL/GenBank/DDBJ databases">
        <authorList>
            <person name="Ryan C."/>
        </authorList>
    </citation>
    <scope>NUCLEOTIDE SEQUENCE [LARGE SCALE GENOMIC DNA]</scope>
</reference>
<accession>A0ABC8VY94</accession>
<sequence>MQDATGHTIFLYDLVMFQTTTAGRGAHHDRGLALKEHITAGGEKLISVLHVDGTEVPKKPCELTVVDRSFLCTGMAVVSRSDPSRQPGVITGVTTKLDLVQLGGGADERPPAVVATGVSPAEVRPVKELILGDYVVSGTWLGRVVELSLDVDVLFDDGSVCRVTQAGDNLRVLRGSYWSSHDNNSFFPGDRVAAADASVFRASRWLGGHWKPSRGEGTVSKVEMGGLLVYWVTSTSSSSSAPASPPPAYQPNSRNLTFFCSGDLILVWLWLVSLRCLFHRPPPTPSTSDATGPKKKHWRRHRVGFKRVHPGRRRLAKLAQRPMAIADTQTTVDVLWQDGTRQRGVPSASLHRIQVRNEQDFFPGQRVISKMLSPVAGNDHDSIATNRGRVGIVRSLSFKDQTACVSWTNTDRECSDEVVDTVMSTYDLTRSPDHNFFYGYIVVRLQATESPVEEVVSVQGSNKATNDLSWVGHIVDICDAHFIHVKWGDGNTSKVLLHEIAIIKPRSVDEILEEMGDWVSDDEDDDDAPGKAQEDMMTQEIPALTDDTIDADDGPVGEMSMDRVGNIFKACIRTLTGILAQGKMYMLSRSMASASTAEPAITDNIQTYLPMISDDGDCHAAEDAAAEALASHDTGDSNVFHFKHFDIGRQSPQDHHYLDNKEQGGGGGSMWLKRVQKEWRVLEASLPDTIYVRAFEDRMDLLRAVIVGASGTPYQDGLFFFDLHLPLLYPATPPLVKYHSFGLRVNPNLYPSGTVCLSLLNTFGGEGAELWSPESSSLLQVVVSIQGLVLTAQPYYNEAGYAEQVGTPEGRRNELPYCENTYLVNLHTMLHLIRRPPIGFEEFVKDHFLHRGQHVLKACEAYIQDGCPVGTLDGEAFATEASRGRSCSAGFRLALANVVPRLVEAFSLGLAPKRTMSSTESK</sequence>
<proteinExistence type="predicted"/>
<dbReference type="PANTHER" id="PTHR46116:SF32">
    <property type="entry name" value="OS05G0153132 PROTEIN"/>
    <property type="match status" value="1"/>
</dbReference>
<dbReference type="SMART" id="SM00212">
    <property type="entry name" value="UBCc"/>
    <property type="match status" value="1"/>
</dbReference>